<dbReference type="InterPro" id="IPR037049">
    <property type="entry name" value="DUF1214_C_sf"/>
</dbReference>
<evidence type="ECO:0000259" key="2">
    <source>
        <dbReference type="Pfam" id="PF06742"/>
    </source>
</evidence>
<evidence type="ECO:0000313" key="4">
    <source>
        <dbReference type="EMBL" id="MEB3051760.1"/>
    </source>
</evidence>
<name>A0ABU5YPV7_9MYCO</name>
<organism evidence="4 5">
    <name type="scientific">[Mycobacterium] zoologicum</name>
    <dbReference type="NCBI Taxonomy" id="2872311"/>
    <lineage>
        <taxon>Bacteria</taxon>
        <taxon>Bacillati</taxon>
        <taxon>Actinomycetota</taxon>
        <taxon>Actinomycetes</taxon>
        <taxon>Mycobacteriales</taxon>
        <taxon>Mycobacteriaceae</taxon>
        <taxon>Mycolicibacter</taxon>
    </lineage>
</organism>
<proteinExistence type="predicted"/>
<dbReference type="Gene3D" id="2.60.120.600">
    <property type="entry name" value="Domain of unknown function DUF1214, C-terminal domain"/>
    <property type="match status" value="1"/>
</dbReference>
<dbReference type="Pfam" id="PF06742">
    <property type="entry name" value="DUF1214"/>
    <property type="match status" value="1"/>
</dbReference>
<protein>
    <submittedName>
        <fullName evidence="4">DUF1254 domain-containing protein</fullName>
    </submittedName>
</protein>
<feature type="domain" description="DUF1254" evidence="3">
    <location>
        <begin position="198"/>
        <end position="327"/>
    </location>
</feature>
<dbReference type="SUPFAM" id="SSF160935">
    <property type="entry name" value="VPA0735-like"/>
    <property type="match status" value="1"/>
</dbReference>
<evidence type="ECO:0000313" key="5">
    <source>
        <dbReference type="Proteomes" id="UP001299046"/>
    </source>
</evidence>
<dbReference type="EMBL" id="JAYJJT010000026">
    <property type="protein sequence ID" value="MEB3051760.1"/>
    <property type="molecule type" value="Genomic_DNA"/>
</dbReference>
<comment type="caution">
    <text evidence="4">The sequence shown here is derived from an EMBL/GenBank/DDBJ whole genome shotgun (WGS) entry which is preliminary data.</text>
</comment>
<dbReference type="Gene3D" id="2.60.40.1610">
    <property type="entry name" value="Domain of unknown function DUF1254"/>
    <property type="match status" value="1"/>
</dbReference>
<evidence type="ECO:0000259" key="3">
    <source>
        <dbReference type="Pfam" id="PF06863"/>
    </source>
</evidence>
<feature type="domain" description="DUF1214" evidence="2">
    <location>
        <begin position="465"/>
        <end position="573"/>
    </location>
</feature>
<dbReference type="InterPro" id="IPR010621">
    <property type="entry name" value="DUF1214"/>
</dbReference>
<evidence type="ECO:0000256" key="1">
    <source>
        <dbReference type="SAM" id="MobiDB-lite"/>
    </source>
</evidence>
<accession>A0ABU5YPV7</accession>
<feature type="region of interest" description="Disordered" evidence="1">
    <location>
        <begin position="115"/>
        <end position="139"/>
    </location>
</feature>
<dbReference type="InterPro" id="IPR037050">
    <property type="entry name" value="DUF1254_sf"/>
</dbReference>
<keyword evidence="5" id="KW-1185">Reference proteome</keyword>
<feature type="compositionally biased region" description="Polar residues" evidence="1">
    <location>
        <begin position="115"/>
        <end position="132"/>
    </location>
</feature>
<dbReference type="PANTHER" id="PTHR36509">
    <property type="entry name" value="BLL3101 PROTEIN"/>
    <property type="match status" value="1"/>
</dbReference>
<dbReference type="Proteomes" id="UP001299046">
    <property type="component" value="Unassembled WGS sequence"/>
</dbReference>
<dbReference type="RefSeq" id="WP_329800012.1">
    <property type="nucleotide sequence ID" value="NZ_JAYJJT010000026.1"/>
</dbReference>
<dbReference type="PANTHER" id="PTHR36509:SF2">
    <property type="entry name" value="BLL3101 PROTEIN"/>
    <property type="match status" value="1"/>
</dbReference>
<gene>
    <name evidence="4" type="ORF">KV112_18775</name>
</gene>
<sequence>MAAAVSTAVEAFDCDLTAHGSAPLPGYTGLCIFRDVAVQFGTTNRRPDSRSACLSEGACALRPTRRWGRGSHIRSGSIRRILLMSWGMTRRSALSAAGLAVASVGAGAALAGCSTDNTAPTETSGESAQPHPSETPAAKITQPVPGVVMHPGYTRTFGQTAYLWGWPLVNMLNRKASITRAPHPGRLNGVLPAAPRGRLAMLSDYIDPAQTFIACPNQDVVYGLSYMSLDEEPVIIQVPDFGDRFWVYALYDQRTDQFGELGKPYNSKPGFYLLAGPNWKGDKPDGVEAVLRSSTALAAGIPRVFMDDTPEDRAAIQPVIKQINIYPLTEFDGSMKTVEWAKLPSLPTPPTQGGGETSWVIPEQFFDQIGTALEAVAPLPGEEALYAQFTALLDAGKDPEVKKVLTDTAVASETDVITPFRQWVHNGVPVGSNWNRSVNNAMFGFDYFNRTATAKSNMFENRPNETQYFYTDRDGTGAALHGNRTYRITFPAGQEPPVQGFWSVTLYNEEHFFNPNPLNRYSLGTKNKSLTRGEDGSLTLYAGAKSPGPNKEANWLPAPDGPFSLYIRAYWGKPAITDGTWKPPAVEAM</sequence>
<reference evidence="4 5" key="1">
    <citation type="submission" date="2023-12" db="EMBL/GenBank/DDBJ databases">
        <title>Description of new species of Mycobacterium terrae complex isolated from sewage at the Sao Paulo Zoological Park Foundation in Brazil.</title>
        <authorList>
            <person name="Romagnoli C.L."/>
            <person name="Conceicao E.C."/>
            <person name="Machado E."/>
            <person name="Barreto L.B.P.F."/>
            <person name="Sharma A."/>
            <person name="Silva N.M."/>
            <person name="Marques L.E."/>
            <person name="Juliana M.A."/>
            <person name="Lourenco M.C.S."/>
            <person name="Digiampietri L.A."/>
            <person name="Suffys P.N."/>
            <person name="Viana-Niero C."/>
        </authorList>
    </citation>
    <scope>NUCLEOTIDE SEQUENCE [LARGE SCALE GENOMIC DNA]</scope>
    <source>
        <strain evidence="4 5">MYC123</strain>
    </source>
</reference>
<dbReference type="InterPro" id="IPR010679">
    <property type="entry name" value="DUF1254"/>
</dbReference>
<dbReference type="Pfam" id="PF06863">
    <property type="entry name" value="DUF1254"/>
    <property type="match status" value="1"/>
</dbReference>